<dbReference type="AlphaFoldDB" id="A0AAJ1BDG8"/>
<dbReference type="InterPro" id="IPR050728">
    <property type="entry name" value="Zinc_Metalloprotease_M4"/>
</dbReference>
<dbReference type="Gene3D" id="2.60.40.10">
    <property type="entry name" value="Immunoglobulins"/>
    <property type="match status" value="1"/>
</dbReference>
<dbReference type="InterPro" id="IPR025711">
    <property type="entry name" value="PepSY"/>
</dbReference>
<keyword evidence="9" id="KW-0482">Metalloprotease</keyword>
<organism evidence="14 15">
    <name type="scientific">Shewanella zhuhaiensis</name>
    <dbReference type="NCBI Taxonomy" id="2919576"/>
    <lineage>
        <taxon>Bacteria</taxon>
        <taxon>Pseudomonadati</taxon>
        <taxon>Pseudomonadota</taxon>
        <taxon>Gammaproteobacteria</taxon>
        <taxon>Alteromonadales</taxon>
        <taxon>Shewanellaceae</taxon>
        <taxon>Shewanella</taxon>
    </lineage>
</organism>
<evidence type="ECO:0000256" key="1">
    <source>
        <dbReference type="ARBA" id="ARBA00001913"/>
    </source>
</evidence>
<evidence type="ECO:0000313" key="14">
    <source>
        <dbReference type="EMBL" id="MCH4292767.1"/>
    </source>
</evidence>
<keyword evidence="5" id="KW-0479">Metal-binding</keyword>
<dbReference type="SUPFAM" id="SSF49299">
    <property type="entry name" value="PKD domain"/>
    <property type="match status" value="1"/>
</dbReference>
<dbReference type="Gene3D" id="3.10.450.40">
    <property type="match status" value="1"/>
</dbReference>
<dbReference type="Gene3D" id="3.10.450.490">
    <property type="match status" value="1"/>
</dbReference>
<dbReference type="SMART" id="SM00089">
    <property type="entry name" value="PKD"/>
    <property type="match status" value="1"/>
</dbReference>
<dbReference type="InterPro" id="IPR035986">
    <property type="entry name" value="PKD_dom_sf"/>
</dbReference>
<dbReference type="Pfam" id="PF03413">
    <property type="entry name" value="PepSY"/>
    <property type="match status" value="1"/>
</dbReference>
<comment type="cofactor">
    <cofactor evidence="1">
        <name>Ca(2+)</name>
        <dbReference type="ChEBI" id="CHEBI:29108"/>
    </cofactor>
</comment>
<evidence type="ECO:0000256" key="4">
    <source>
        <dbReference type="ARBA" id="ARBA00022670"/>
    </source>
</evidence>
<gene>
    <name evidence="14" type="ORF">MJ923_00445</name>
</gene>
<dbReference type="Pfam" id="PF01447">
    <property type="entry name" value="Peptidase_M4"/>
    <property type="match status" value="1"/>
</dbReference>
<evidence type="ECO:0000256" key="8">
    <source>
        <dbReference type="ARBA" id="ARBA00022833"/>
    </source>
</evidence>
<dbReference type="PROSITE" id="PS50093">
    <property type="entry name" value="PKD"/>
    <property type="match status" value="1"/>
</dbReference>
<dbReference type="InterPro" id="IPR001570">
    <property type="entry name" value="Peptidase_M4_C_domain"/>
</dbReference>
<dbReference type="InterPro" id="IPR000601">
    <property type="entry name" value="PKD_dom"/>
</dbReference>
<dbReference type="Proteomes" id="UP001297581">
    <property type="component" value="Unassembled WGS sequence"/>
</dbReference>
<evidence type="ECO:0000313" key="15">
    <source>
        <dbReference type="Proteomes" id="UP001297581"/>
    </source>
</evidence>
<dbReference type="InterPro" id="IPR023612">
    <property type="entry name" value="Peptidase_M4"/>
</dbReference>
<evidence type="ECO:0000256" key="5">
    <source>
        <dbReference type="ARBA" id="ARBA00022723"/>
    </source>
</evidence>
<protein>
    <submittedName>
        <fullName evidence="14">M4 family metallopeptidase</fullName>
    </submittedName>
</protein>
<dbReference type="EMBL" id="JAKUDL010000001">
    <property type="protein sequence ID" value="MCH4292767.1"/>
    <property type="molecule type" value="Genomic_DNA"/>
</dbReference>
<dbReference type="RefSeq" id="WP_240589431.1">
    <property type="nucleotide sequence ID" value="NZ_JAKUDL010000001.1"/>
</dbReference>
<dbReference type="InterPro" id="IPR022409">
    <property type="entry name" value="PKD/Chitinase_dom"/>
</dbReference>
<dbReference type="Pfam" id="PF02868">
    <property type="entry name" value="Peptidase_M4_C"/>
    <property type="match status" value="1"/>
</dbReference>
<dbReference type="GO" id="GO:0006508">
    <property type="term" value="P:proteolysis"/>
    <property type="evidence" value="ECO:0007669"/>
    <property type="project" value="UniProtKB-KW"/>
</dbReference>
<feature type="active site" evidence="11">
    <location>
        <position position="337"/>
    </location>
</feature>
<comment type="caution">
    <text evidence="14">The sequence shown here is derived from an EMBL/GenBank/DDBJ whole genome shotgun (WGS) entry which is preliminary data.</text>
</comment>
<dbReference type="InterPro" id="IPR007280">
    <property type="entry name" value="Peptidase_C_arc/bac"/>
</dbReference>
<keyword evidence="7" id="KW-0378">Hydrolase</keyword>
<comment type="cofactor">
    <cofactor evidence="2">
        <name>Zn(2+)</name>
        <dbReference type="ChEBI" id="CHEBI:29105"/>
    </cofactor>
</comment>
<dbReference type="PRINTS" id="PR00730">
    <property type="entry name" value="THERMOLYSIN"/>
</dbReference>
<evidence type="ECO:0000259" key="13">
    <source>
        <dbReference type="PROSITE" id="PS50093"/>
    </source>
</evidence>
<dbReference type="Pfam" id="PF04151">
    <property type="entry name" value="PPC"/>
    <property type="match status" value="1"/>
</dbReference>
<dbReference type="CDD" id="cd09597">
    <property type="entry name" value="M4_TLP"/>
    <property type="match status" value="1"/>
</dbReference>
<evidence type="ECO:0000256" key="11">
    <source>
        <dbReference type="PIRSR" id="PIRSR623612-1"/>
    </source>
</evidence>
<keyword evidence="15" id="KW-1185">Reference proteome</keyword>
<evidence type="ECO:0000256" key="9">
    <source>
        <dbReference type="ARBA" id="ARBA00023049"/>
    </source>
</evidence>
<evidence type="ECO:0000256" key="6">
    <source>
        <dbReference type="ARBA" id="ARBA00022729"/>
    </source>
</evidence>
<feature type="domain" description="PKD" evidence="13">
    <location>
        <begin position="613"/>
        <end position="700"/>
    </location>
</feature>
<dbReference type="CDD" id="cd00146">
    <property type="entry name" value="PKD"/>
    <property type="match status" value="1"/>
</dbReference>
<comment type="similarity">
    <text evidence="3">Belongs to the peptidase M4 family.</text>
</comment>
<evidence type="ECO:0000256" key="3">
    <source>
        <dbReference type="ARBA" id="ARBA00009388"/>
    </source>
</evidence>
<dbReference type="PANTHER" id="PTHR33794:SF1">
    <property type="entry name" value="BACILLOLYSIN"/>
    <property type="match status" value="1"/>
</dbReference>
<keyword evidence="4" id="KW-0645">Protease</keyword>
<keyword evidence="10" id="KW-0865">Zymogen</keyword>
<dbReference type="InterPro" id="IPR013783">
    <property type="entry name" value="Ig-like_fold"/>
</dbReference>
<dbReference type="SUPFAM" id="SSF55486">
    <property type="entry name" value="Metalloproteases ('zincins'), catalytic domain"/>
    <property type="match status" value="1"/>
</dbReference>
<feature type="active site" description="Proton donor" evidence="11">
    <location>
        <position position="419"/>
    </location>
</feature>
<feature type="chain" id="PRO_5042541386" evidence="12">
    <location>
        <begin position="24"/>
        <end position="776"/>
    </location>
</feature>
<name>A0AAJ1BDG8_9GAMM</name>
<dbReference type="Gene3D" id="3.10.170.10">
    <property type="match status" value="1"/>
</dbReference>
<keyword evidence="8" id="KW-0862">Zinc</keyword>
<dbReference type="Gene3D" id="2.60.120.380">
    <property type="match status" value="1"/>
</dbReference>
<proteinExistence type="inferred from homology"/>
<evidence type="ECO:0000256" key="7">
    <source>
        <dbReference type="ARBA" id="ARBA00022801"/>
    </source>
</evidence>
<dbReference type="GO" id="GO:0004222">
    <property type="term" value="F:metalloendopeptidase activity"/>
    <property type="evidence" value="ECO:0007669"/>
    <property type="project" value="InterPro"/>
</dbReference>
<dbReference type="Pfam" id="PF07504">
    <property type="entry name" value="FTP"/>
    <property type="match status" value="1"/>
</dbReference>
<dbReference type="InterPro" id="IPR013856">
    <property type="entry name" value="Peptidase_M4_domain"/>
</dbReference>
<feature type="signal peptide" evidence="12">
    <location>
        <begin position="1"/>
        <end position="23"/>
    </location>
</feature>
<accession>A0AAJ1BDG8</accession>
<keyword evidence="6 12" id="KW-0732">Signal</keyword>
<dbReference type="InterPro" id="IPR011096">
    <property type="entry name" value="FTP_domain"/>
</dbReference>
<evidence type="ECO:0000256" key="10">
    <source>
        <dbReference type="ARBA" id="ARBA00023145"/>
    </source>
</evidence>
<dbReference type="Pfam" id="PF18911">
    <property type="entry name" value="PKD_4"/>
    <property type="match status" value="1"/>
</dbReference>
<dbReference type="PANTHER" id="PTHR33794">
    <property type="entry name" value="BACILLOLYSIN"/>
    <property type="match status" value="1"/>
</dbReference>
<reference evidence="14 15" key="1">
    <citation type="submission" date="2022-02" db="EMBL/GenBank/DDBJ databases">
        <title>The genome sequence of Shewanella sp. 3B26.</title>
        <authorList>
            <person name="Du J."/>
        </authorList>
    </citation>
    <scope>NUCLEOTIDE SEQUENCE [LARGE SCALE GENOMIC DNA]</scope>
    <source>
        <strain evidence="14 15">3B26</strain>
    </source>
</reference>
<dbReference type="GO" id="GO:0046872">
    <property type="term" value="F:metal ion binding"/>
    <property type="evidence" value="ECO:0007669"/>
    <property type="project" value="UniProtKB-KW"/>
</dbReference>
<sequence length="776" mass="82930">MRKQQLSLLFIAVSATLGTSAYAANVVDVAKMRHAASGDIGSVLQLAPGHEFRTAKQLDLGKGLKKERLQQYFHGVPVYGFTVAANRSEMGFYSNLKGQMLADIDKDAAFAKPTLSKEKALEIAKAAKGGHGLKAGKTRNDSAQPWIILYGKAQEPRLVYITSYVVDGDAPSRPFTMVDAHSGEVLQRWEGLNHADIGTGPGGNAKTGQYEYGTNYGNLDVEVNGDTCTMNNANVKTVNLNHGTTGNTAFSYTCPRNTVKEINGAYSPLNDAHYFGGVVYDMYDQWYGTAPLSFQLTMRVHYSNNYENAFWDGSAMTFGDGQNYFYPLVSLDVSAHEVSHGFTEQNSGLVYANQSGGMNEAFSDMAGEAAEFFMKGTNDWLVGADIFKGTGALRYMADPTQDGKSIGHIDDYYDGLDVHYSSGVFNKAFYTLATTAGWDTRKAFEVFVVANQIYWTPNSLMYEGACGVKSAAADKGYSTADVEAAFAAVGITPCEVPPPPPPPEADVLQNGVAVTDISGGAGSKQYWTLDVPAGASNLVFNLSGGSGDADLYVKFGTFPTSTDYDCRPYASGNNENCAIDPAQTGTYWVMLNGYSAYSGTTLVGSFDGGSTDPNEAPMASFTADNTGALYNFTSTSSDSDGSVVAWSWDFGDGDTGSGETASHQYLMSGSYTVTLTVTDDDGATSSVSQVYDVEVPAAEMDLTVTKVNRSRRGSARVGLEWTGNSSSYSVLRDGNLVGTTSANSFVDRFSTPTGVSYTYQVCNADGGCSDIETVSF</sequence>
<evidence type="ECO:0000256" key="12">
    <source>
        <dbReference type="SAM" id="SignalP"/>
    </source>
</evidence>
<evidence type="ECO:0000256" key="2">
    <source>
        <dbReference type="ARBA" id="ARBA00001947"/>
    </source>
</evidence>
<dbReference type="Gene3D" id="1.10.390.10">
    <property type="entry name" value="Neutral Protease Domain 2"/>
    <property type="match status" value="1"/>
</dbReference>
<dbReference type="InterPro" id="IPR027268">
    <property type="entry name" value="Peptidase_M4/M1_CTD_sf"/>
</dbReference>